<evidence type="ECO:0000256" key="3">
    <source>
        <dbReference type="ARBA" id="ARBA00022851"/>
    </source>
</evidence>
<keyword evidence="2" id="KW-0479">Metal-binding</keyword>
<evidence type="ECO:0000256" key="1">
    <source>
        <dbReference type="ARBA" id="ARBA00005802"/>
    </source>
</evidence>
<organism evidence="4">
    <name type="scientific">Caragana korshinskii</name>
    <dbReference type="NCBI Taxonomy" id="220689"/>
    <lineage>
        <taxon>Eukaryota</taxon>
        <taxon>Viridiplantae</taxon>
        <taxon>Streptophyta</taxon>
        <taxon>Embryophyta</taxon>
        <taxon>Tracheophyta</taxon>
        <taxon>Spermatophyta</taxon>
        <taxon>Magnoliopsida</taxon>
        <taxon>eudicotyledons</taxon>
        <taxon>Gunneridae</taxon>
        <taxon>Pentapetalae</taxon>
        <taxon>rosids</taxon>
        <taxon>fabids</taxon>
        <taxon>Fabales</taxon>
        <taxon>Fabaceae</taxon>
        <taxon>Papilionoideae</taxon>
        <taxon>50 kb inversion clade</taxon>
        <taxon>NPAAA clade</taxon>
        <taxon>Hologalegina</taxon>
        <taxon>IRL clade</taxon>
        <taxon>Caraganeae</taxon>
        <taxon>Caragana</taxon>
    </lineage>
</organism>
<proteinExistence type="evidence at transcript level"/>
<accession>A0A3Q9DKC3</accession>
<dbReference type="PRINTS" id="PR00877">
    <property type="entry name" value="MTPLANTPEC"/>
</dbReference>
<dbReference type="PANTHER" id="PTHR48198">
    <property type="entry name" value="EC PROTEIN HOMOLOG"/>
    <property type="match status" value="1"/>
</dbReference>
<sequence>MADTGRGDAVRGVVVCDNKCGCTVPCAGGSTCRCTSGEAAKGGGADHLTCSCGEHCECNPCSCPKTMAAGTGCRCDASCTCASCRT</sequence>
<dbReference type="Pfam" id="PF02068">
    <property type="entry name" value="Metallothio_PEC"/>
    <property type="match status" value="1"/>
</dbReference>
<dbReference type="InterPro" id="IPR000316">
    <property type="entry name" value="Metallthion_15"/>
</dbReference>
<evidence type="ECO:0000313" key="4">
    <source>
        <dbReference type="EMBL" id="AZP89709.1"/>
    </source>
</evidence>
<dbReference type="PANTHER" id="PTHR48198:SF1">
    <property type="entry name" value="METALLOTHIONEIN-LIKE PROTEIN 4A-RELATED"/>
    <property type="match status" value="1"/>
</dbReference>
<reference evidence="4" key="1">
    <citation type="submission" date="2018-10" db="EMBL/GenBank/DDBJ databases">
        <authorList>
            <person name="Huang X."/>
        </authorList>
    </citation>
    <scope>NUCLEOTIDE SEQUENCE</scope>
</reference>
<evidence type="ECO:0000256" key="2">
    <source>
        <dbReference type="ARBA" id="ARBA00022723"/>
    </source>
</evidence>
<protein>
    <submittedName>
        <fullName evidence="4">Metallothionein 4</fullName>
    </submittedName>
</protein>
<dbReference type="AlphaFoldDB" id="A0A3Q9DKC3"/>
<dbReference type="EMBL" id="MK046690">
    <property type="protein sequence ID" value="AZP89709.1"/>
    <property type="molecule type" value="mRNA"/>
</dbReference>
<keyword evidence="3" id="KW-0480">Metal-thiolate cluster</keyword>
<name>A0A3Q9DKC3_9FABA</name>
<dbReference type="GO" id="GO:0008270">
    <property type="term" value="F:zinc ion binding"/>
    <property type="evidence" value="ECO:0007669"/>
    <property type="project" value="InterPro"/>
</dbReference>
<comment type="similarity">
    <text evidence="1">Belongs to the metallothionein superfamily. Type 15 family.</text>
</comment>